<evidence type="ECO:0000313" key="1">
    <source>
        <dbReference type="EMBL" id="WMV29074.1"/>
    </source>
</evidence>
<dbReference type="Gene3D" id="1.10.340.70">
    <property type="match status" value="1"/>
</dbReference>
<accession>A0AAF0R033</accession>
<name>A0AAF0R033_SOLVR</name>
<dbReference type="AlphaFoldDB" id="A0AAF0R033"/>
<dbReference type="EMBL" id="CP133616">
    <property type="protein sequence ID" value="WMV29074.1"/>
    <property type="molecule type" value="Genomic_DNA"/>
</dbReference>
<evidence type="ECO:0008006" key="3">
    <source>
        <dbReference type="Google" id="ProtNLM"/>
    </source>
</evidence>
<protein>
    <recommendedName>
        <fullName evidence="3">Integrase zinc-binding domain-containing protein</fullName>
    </recommendedName>
</protein>
<evidence type="ECO:0000313" key="2">
    <source>
        <dbReference type="Proteomes" id="UP001234989"/>
    </source>
</evidence>
<gene>
    <name evidence="1" type="ORF">MTR67_022459</name>
</gene>
<dbReference type="Proteomes" id="UP001234989">
    <property type="component" value="Chromosome 5"/>
</dbReference>
<reference evidence="1" key="1">
    <citation type="submission" date="2023-08" db="EMBL/GenBank/DDBJ databases">
        <title>A de novo genome assembly of Solanum verrucosum Schlechtendal, a Mexican diploid species geographically isolated from the other diploid A-genome species in potato relatives.</title>
        <authorList>
            <person name="Hosaka K."/>
        </authorList>
    </citation>
    <scope>NUCLEOTIDE SEQUENCE</scope>
    <source>
        <tissue evidence="1">Young leaves</tissue>
    </source>
</reference>
<sequence>MAFEQWGDGVLRYQGRLCVLKVDELQESIIEKALSSRYSIHPGSTKIYSDLREVHWWDSMKKRYPYLFESREGPDLSTNPFLVCIYKLAYVLHLFVGVWTECCMLHP</sequence>
<organism evidence="1 2">
    <name type="scientific">Solanum verrucosum</name>
    <dbReference type="NCBI Taxonomy" id="315347"/>
    <lineage>
        <taxon>Eukaryota</taxon>
        <taxon>Viridiplantae</taxon>
        <taxon>Streptophyta</taxon>
        <taxon>Embryophyta</taxon>
        <taxon>Tracheophyta</taxon>
        <taxon>Spermatophyta</taxon>
        <taxon>Magnoliopsida</taxon>
        <taxon>eudicotyledons</taxon>
        <taxon>Gunneridae</taxon>
        <taxon>Pentapetalae</taxon>
        <taxon>asterids</taxon>
        <taxon>lamiids</taxon>
        <taxon>Solanales</taxon>
        <taxon>Solanaceae</taxon>
        <taxon>Solanoideae</taxon>
        <taxon>Solaneae</taxon>
        <taxon>Solanum</taxon>
    </lineage>
</organism>
<proteinExistence type="predicted"/>
<keyword evidence="2" id="KW-1185">Reference proteome</keyword>